<dbReference type="AlphaFoldDB" id="A0ABD1VJN4"/>
<accession>A0ABD1VJN4</accession>
<name>A0ABD1VJN4_9LAMI</name>
<dbReference type="PANTHER" id="PTHR23315">
    <property type="entry name" value="U BOX DOMAIN-CONTAINING"/>
    <property type="match status" value="1"/>
</dbReference>
<dbReference type="PANTHER" id="PTHR23315:SF276">
    <property type="entry name" value="U-BOX DOMAIN-CONTAINING PROTEIN 38"/>
    <property type="match status" value="1"/>
</dbReference>
<evidence type="ECO:0000313" key="3">
    <source>
        <dbReference type="Proteomes" id="UP001604277"/>
    </source>
</evidence>
<dbReference type="InterPro" id="IPR016024">
    <property type="entry name" value="ARM-type_fold"/>
</dbReference>
<comment type="caution">
    <text evidence="2">The sequence shown here is derived from an EMBL/GenBank/DDBJ whole genome shotgun (WGS) entry which is preliminary data.</text>
</comment>
<proteinExistence type="predicted"/>
<evidence type="ECO:0000256" key="1">
    <source>
        <dbReference type="ARBA" id="ARBA00022786"/>
    </source>
</evidence>
<evidence type="ECO:0000313" key="2">
    <source>
        <dbReference type="EMBL" id="KAL2537554.1"/>
    </source>
</evidence>
<dbReference type="InterPro" id="IPR011989">
    <property type="entry name" value="ARM-like"/>
</dbReference>
<sequence length="115" mass="11950">MALCHLTLVQSNRAKIIKLGAVGSLLGLLKDPAVAAWVVLEVVNLAASAEGQSALLDTNAVECLVGMLRIGNESGSGSTRENCADCQGVARGGGEWKLARNGEGKDDFDDLKRIG</sequence>
<keyword evidence="3" id="KW-1185">Reference proteome</keyword>
<dbReference type="Proteomes" id="UP001604277">
    <property type="component" value="Unassembled WGS sequence"/>
</dbReference>
<keyword evidence="1" id="KW-0833">Ubl conjugation pathway</keyword>
<protein>
    <submittedName>
        <fullName evidence="2">U-box domain-containing protein 38</fullName>
    </submittedName>
</protein>
<dbReference type="Gene3D" id="1.25.10.10">
    <property type="entry name" value="Leucine-rich Repeat Variant"/>
    <property type="match status" value="1"/>
</dbReference>
<reference evidence="3" key="1">
    <citation type="submission" date="2024-07" db="EMBL/GenBank/DDBJ databases">
        <title>Two chromosome-level genome assemblies of Korean endemic species Abeliophyllum distichum and Forsythia ovata (Oleaceae).</title>
        <authorList>
            <person name="Jang H."/>
        </authorList>
    </citation>
    <scope>NUCLEOTIDE SEQUENCE [LARGE SCALE GENOMIC DNA]</scope>
</reference>
<dbReference type="EMBL" id="JBFOLJ010000005">
    <property type="protein sequence ID" value="KAL2537554.1"/>
    <property type="molecule type" value="Genomic_DNA"/>
</dbReference>
<organism evidence="2 3">
    <name type="scientific">Forsythia ovata</name>
    <dbReference type="NCBI Taxonomy" id="205694"/>
    <lineage>
        <taxon>Eukaryota</taxon>
        <taxon>Viridiplantae</taxon>
        <taxon>Streptophyta</taxon>
        <taxon>Embryophyta</taxon>
        <taxon>Tracheophyta</taxon>
        <taxon>Spermatophyta</taxon>
        <taxon>Magnoliopsida</taxon>
        <taxon>eudicotyledons</taxon>
        <taxon>Gunneridae</taxon>
        <taxon>Pentapetalae</taxon>
        <taxon>asterids</taxon>
        <taxon>lamiids</taxon>
        <taxon>Lamiales</taxon>
        <taxon>Oleaceae</taxon>
        <taxon>Forsythieae</taxon>
        <taxon>Forsythia</taxon>
    </lineage>
</organism>
<gene>
    <name evidence="2" type="ORF">Fot_18945</name>
</gene>
<dbReference type="SUPFAM" id="SSF48371">
    <property type="entry name" value="ARM repeat"/>
    <property type="match status" value="1"/>
</dbReference>